<keyword evidence="1" id="KW-1133">Transmembrane helix</keyword>
<keyword evidence="6" id="KW-1185">Reference proteome</keyword>
<evidence type="ECO:0000313" key="6">
    <source>
        <dbReference type="Proteomes" id="UP000663829"/>
    </source>
</evidence>
<dbReference type="AlphaFoldDB" id="A0A815F0R3"/>
<dbReference type="Proteomes" id="UP000677228">
    <property type="component" value="Unassembled WGS sequence"/>
</dbReference>
<dbReference type="OrthoDB" id="10045934at2759"/>
<dbReference type="Proteomes" id="UP000682733">
    <property type="component" value="Unassembled WGS sequence"/>
</dbReference>
<dbReference type="EMBL" id="CAJNOK010011946">
    <property type="protein sequence ID" value="CAF1152203.1"/>
    <property type="molecule type" value="Genomic_DNA"/>
</dbReference>
<name>A0A815F0R3_9BILA</name>
<organism evidence="3 6">
    <name type="scientific">Didymodactylos carnosus</name>
    <dbReference type="NCBI Taxonomy" id="1234261"/>
    <lineage>
        <taxon>Eukaryota</taxon>
        <taxon>Metazoa</taxon>
        <taxon>Spiralia</taxon>
        <taxon>Gnathifera</taxon>
        <taxon>Rotifera</taxon>
        <taxon>Eurotatoria</taxon>
        <taxon>Bdelloidea</taxon>
        <taxon>Philodinida</taxon>
        <taxon>Philodinidae</taxon>
        <taxon>Didymodactylos</taxon>
    </lineage>
</organism>
<dbReference type="EMBL" id="CAJNOQ010013234">
    <property type="protein sequence ID" value="CAF1317295.1"/>
    <property type="molecule type" value="Genomic_DNA"/>
</dbReference>
<evidence type="ECO:0000313" key="2">
    <source>
        <dbReference type="EMBL" id="CAF1152203.1"/>
    </source>
</evidence>
<evidence type="ECO:0000256" key="1">
    <source>
        <dbReference type="SAM" id="Phobius"/>
    </source>
</evidence>
<gene>
    <name evidence="3" type="ORF">GPM918_LOCUS29297</name>
    <name evidence="2" type="ORF">OVA965_LOCUS21662</name>
    <name evidence="5" type="ORF">SRO942_LOCUS29867</name>
    <name evidence="4" type="ORF">TMI583_LOCUS22367</name>
</gene>
<evidence type="ECO:0000313" key="4">
    <source>
        <dbReference type="EMBL" id="CAF3960447.1"/>
    </source>
</evidence>
<sequence length="265" mass="30600">MPTCSCNQTVFQHDNTTYCTINRENIGADVYVTIDYIPRNSTKFYIKNPYYILTYQTIFYNDTTNEWNQQTIDIRYGCNWNLCNKPELVPKLLSTLTLSLPIHWLNTFIIGTNPSTCHQCQSGSVCENTNFTDFSSCPVVSCKGSCVMSDLFENFQAGLPQFCYQSICFNNTDSNIDTHRIDIEGIYYLDTEEFNIWEIDVYCRANNCSRPEIFNEIRSNLKENINIEAFLYTATATTPVSHSAKIYVQFYVLIILVSICIIIKR</sequence>
<dbReference type="EMBL" id="CAJOBA010031681">
    <property type="protein sequence ID" value="CAF3960447.1"/>
    <property type="molecule type" value="Genomic_DNA"/>
</dbReference>
<reference evidence="3" key="1">
    <citation type="submission" date="2021-02" db="EMBL/GenBank/DDBJ databases">
        <authorList>
            <person name="Nowell W R."/>
        </authorList>
    </citation>
    <scope>NUCLEOTIDE SEQUENCE</scope>
</reference>
<comment type="caution">
    <text evidence="3">The sequence shown here is derived from an EMBL/GenBank/DDBJ whole genome shotgun (WGS) entry which is preliminary data.</text>
</comment>
<dbReference type="Proteomes" id="UP000663829">
    <property type="component" value="Unassembled WGS sequence"/>
</dbReference>
<keyword evidence="1" id="KW-0812">Transmembrane</keyword>
<feature type="transmembrane region" description="Helical" evidence="1">
    <location>
        <begin position="246"/>
        <end position="263"/>
    </location>
</feature>
<keyword evidence="1" id="KW-0472">Membrane</keyword>
<protein>
    <submittedName>
        <fullName evidence="3">Uncharacterized protein</fullName>
    </submittedName>
</protein>
<accession>A0A815F0R3</accession>
<evidence type="ECO:0000313" key="3">
    <source>
        <dbReference type="EMBL" id="CAF1317295.1"/>
    </source>
</evidence>
<proteinExistence type="predicted"/>
<evidence type="ECO:0000313" key="5">
    <source>
        <dbReference type="EMBL" id="CAF4160176.1"/>
    </source>
</evidence>
<dbReference type="EMBL" id="CAJOBC010045794">
    <property type="protein sequence ID" value="CAF4160176.1"/>
    <property type="molecule type" value="Genomic_DNA"/>
</dbReference>
<dbReference type="Proteomes" id="UP000681722">
    <property type="component" value="Unassembled WGS sequence"/>
</dbReference>